<gene>
    <name evidence="1" type="ORF">R3I93_001289</name>
</gene>
<evidence type="ECO:0008006" key="3">
    <source>
        <dbReference type="Google" id="ProtNLM"/>
    </source>
</evidence>
<dbReference type="Gene3D" id="1.20.1250.10">
    <property type="match status" value="1"/>
</dbReference>
<dbReference type="InterPro" id="IPR000151">
    <property type="entry name" value="Ciliary_neurotrophic_fac_CNTF"/>
</dbReference>
<reference evidence="1 2" key="1">
    <citation type="submission" date="2024-02" db="EMBL/GenBank/DDBJ databases">
        <title>Chromosome-level genome assembly of the Eurasian Minnow (Phoxinus phoxinus).</title>
        <authorList>
            <person name="Oriowo T.O."/>
            <person name="Martin S."/>
            <person name="Stange M."/>
            <person name="Chrysostomakis Y."/>
            <person name="Brown T."/>
            <person name="Winkler S."/>
            <person name="Kukowka S."/>
            <person name="Myers E.W."/>
            <person name="Bohne A."/>
        </authorList>
    </citation>
    <scope>NUCLEOTIDE SEQUENCE [LARGE SCALE GENOMIC DNA]</scope>
    <source>
        <strain evidence="1">ZFMK-TIS-60720</strain>
        <tissue evidence="1">Whole Organism</tissue>
    </source>
</reference>
<comment type="caution">
    <text evidence="1">The sequence shown here is derived from an EMBL/GenBank/DDBJ whole genome shotgun (WGS) entry which is preliminary data.</text>
</comment>
<evidence type="ECO:0000313" key="2">
    <source>
        <dbReference type="Proteomes" id="UP001364617"/>
    </source>
</evidence>
<dbReference type="PANTHER" id="PTHR15196">
    <property type="entry name" value="CILIARY NEUROTROPHIC FACTOR"/>
    <property type="match status" value="1"/>
</dbReference>
<dbReference type="PANTHER" id="PTHR15196:SF1">
    <property type="entry name" value="CILIARY NEUROTROPHIC FACTOR"/>
    <property type="match status" value="1"/>
</dbReference>
<sequence length="194" mass="21454">MEGSANSDAPGTGRSATDNAARLARLLHRDCTRLLELYSERESFPSPHVPGGDRLVSLGPCPEPPTPGQQVGHVRSALRRCMELLECLIQREVEEMGEELAGEYESLRKAVRDRLGHLVHSTGALLGDEEGGCPPPPQIQCDEGQDEVEGSGSFAVKLWTYRVLLELIHWTESASHTLHVFHTETQQQQQQQIL</sequence>
<keyword evidence="2" id="KW-1185">Reference proteome</keyword>
<protein>
    <recommendedName>
        <fullName evidence="3">Ciliary neurotrophic factor</fullName>
    </recommendedName>
</protein>
<dbReference type="EMBL" id="JAYKXH010000001">
    <property type="protein sequence ID" value="KAK7177249.1"/>
    <property type="molecule type" value="Genomic_DNA"/>
</dbReference>
<dbReference type="InterPro" id="IPR009079">
    <property type="entry name" value="4_helix_cytokine-like_core"/>
</dbReference>
<dbReference type="Proteomes" id="UP001364617">
    <property type="component" value="Unassembled WGS sequence"/>
</dbReference>
<accession>A0AAN9DN80</accession>
<dbReference type="GO" id="GO:0070120">
    <property type="term" value="P:ciliary neurotrophic factor-mediated signaling pathway"/>
    <property type="evidence" value="ECO:0007669"/>
    <property type="project" value="InterPro"/>
</dbReference>
<name>A0AAN9DN80_9TELE</name>
<proteinExistence type="predicted"/>
<dbReference type="GO" id="GO:0043524">
    <property type="term" value="P:negative regulation of neuron apoptotic process"/>
    <property type="evidence" value="ECO:0007669"/>
    <property type="project" value="InterPro"/>
</dbReference>
<organism evidence="1 2">
    <name type="scientific">Phoxinus phoxinus</name>
    <name type="common">Eurasian minnow</name>
    <dbReference type="NCBI Taxonomy" id="58324"/>
    <lineage>
        <taxon>Eukaryota</taxon>
        <taxon>Metazoa</taxon>
        <taxon>Chordata</taxon>
        <taxon>Craniata</taxon>
        <taxon>Vertebrata</taxon>
        <taxon>Euteleostomi</taxon>
        <taxon>Actinopterygii</taxon>
        <taxon>Neopterygii</taxon>
        <taxon>Teleostei</taxon>
        <taxon>Ostariophysi</taxon>
        <taxon>Cypriniformes</taxon>
        <taxon>Leuciscidae</taxon>
        <taxon>Phoxininae</taxon>
        <taxon>Phoxinus</taxon>
    </lineage>
</organism>
<dbReference type="GO" id="GO:0005127">
    <property type="term" value="F:ciliary neurotrophic factor receptor binding"/>
    <property type="evidence" value="ECO:0007669"/>
    <property type="project" value="InterPro"/>
</dbReference>
<evidence type="ECO:0000313" key="1">
    <source>
        <dbReference type="EMBL" id="KAK7177249.1"/>
    </source>
</evidence>
<dbReference type="AlphaFoldDB" id="A0AAN9DN80"/>